<accession>A0A284R7P1</accession>
<dbReference type="Proteomes" id="UP000219338">
    <property type="component" value="Unassembled WGS sequence"/>
</dbReference>
<evidence type="ECO:0000313" key="1">
    <source>
        <dbReference type="EMBL" id="SJL04736.1"/>
    </source>
</evidence>
<protein>
    <submittedName>
        <fullName evidence="1">Uncharacterized protein</fullName>
    </submittedName>
</protein>
<dbReference type="AlphaFoldDB" id="A0A284R7P1"/>
<dbReference type="EMBL" id="FUEG01000005">
    <property type="protein sequence ID" value="SJL04736.1"/>
    <property type="molecule type" value="Genomic_DNA"/>
</dbReference>
<organism evidence="1 2">
    <name type="scientific">Armillaria ostoyae</name>
    <name type="common">Armillaria root rot fungus</name>
    <dbReference type="NCBI Taxonomy" id="47428"/>
    <lineage>
        <taxon>Eukaryota</taxon>
        <taxon>Fungi</taxon>
        <taxon>Dikarya</taxon>
        <taxon>Basidiomycota</taxon>
        <taxon>Agaricomycotina</taxon>
        <taxon>Agaricomycetes</taxon>
        <taxon>Agaricomycetidae</taxon>
        <taxon>Agaricales</taxon>
        <taxon>Marasmiineae</taxon>
        <taxon>Physalacriaceae</taxon>
        <taxon>Armillaria</taxon>
    </lineage>
</organism>
<proteinExistence type="predicted"/>
<reference evidence="2" key="1">
    <citation type="journal article" date="2017" name="Nat. Ecol. Evol.">
        <title>Genome expansion and lineage-specific genetic innovations in the forest pathogenic fungi Armillaria.</title>
        <authorList>
            <person name="Sipos G."/>
            <person name="Prasanna A.N."/>
            <person name="Walter M.C."/>
            <person name="O'Connor E."/>
            <person name="Balint B."/>
            <person name="Krizsan K."/>
            <person name="Kiss B."/>
            <person name="Hess J."/>
            <person name="Varga T."/>
            <person name="Slot J."/>
            <person name="Riley R."/>
            <person name="Boka B."/>
            <person name="Rigling D."/>
            <person name="Barry K."/>
            <person name="Lee J."/>
            <person name="Mihaltcheva S."/>
            <person name="LaButti K."/>
            <person name="Lipzen A."/>
            <person name="Waldron R."/>
            <person name="Moloney N.M."/>
            <person name="Sperisen C."/>
            <person name="Kredics L."/>
            <person name="Vagvoelgyi C."/>
            <person name="Patrignani A."/>
            <person name="Fitzpatrick D."/>
            <person name="Nagy I."/>
            <person name="Doyle S."/>
            <person name="Anderson J.B."/>
            <person name="Grigoriev I.V."/>
            <person name="Gueldener U."/>
            <person name="Muensterkoetter M."/>
            <person name="Nagy L.G."/>
        </authorList>
    </citation>
    <scope>NUCLEOTIDE SEQUENCE [LARGE SCALE GENOMIC DNA]</scope>
    <source>
        <strain evidence="2">C18/9</strain>
    </source>
</reference>
<gene>
    <name evidence="1" type="ORF">ARMOST_08106</name>
</gene>
<sequence length="85" mass="9836">MPKGDKLGQTPSQKLYCAVYFYDCGFTARGRTPCCHDGSVIEQDDSERSLKLEVLRNCIVHCLFLNKYIKPEYDRFSRTLLPLNE</sequence>
<keyword evidence="2" id="KW-1185">Reference proteome</keyword>
<evidence type="ECO:0000313" key="2">
    <source>
        <dbReference type="Proteomes" id="UP000219338"/>
    </source>
</evidence>
<name>A0A284R7P1_ARMOS</name>